<evidence type="ECO:0008006" key="3">
    <source>
        <dbReference type="Google" id="ProtNLM"/>
    </source>
</evidence>
<dbReference type="EMBL" id="JFBS01000001">
    <property type="protein sequence ID" value="EXG77826.1"/>
    <property type="molecule type" value="Genomic_DNA"/>
</dbReference>
<dbReference type="Proteomes" id="UP000243438">
    <property type="component" value="Unassembled WGS sequence"/>
</dbReference>
<reference evidence="1" key="1">
    <citation type="submission" date="2013-07" db="EMBL/GenBank/DDBJ databases">
        <authorList>
            <consortium name="DOE Joint Genome Institute"/>
            <person name="Anderson I."/>
            <person name="Huntemann M."/>
            <person name="Han J."/>
            <person name="Chen A."/>
            <person name="Kyrpides N."/>
            <person name="Mavromatis K."/>
            <person name="Markowitz V."/>
            <person name="Palaniappan K."/>
            <person name="Ivanova N."/>
            <person name="Schaumberg A."/>
            <person name="Pati A."/>
            <person name="Liolios K."/>
            <person name="Nordberg H.P."/>
            <person name="Cantor M.N."/>
            <person name="Hua S.X."/>
            <person name="Woyke T."/>
        </authorList>
    </citation>
    <scope>NUCLEOTIDE SEQUENCE [LARGE SCALE GENOMIC DNA]</scope>
    <source>
        <strain evidence="1">DSM 17970</strain>
    </source>
</reference>
<name>A0ABP3BCU2_9BACT</name>
<sequence length="190" mass="20766">MANTNVLGLLMIGVLMLASCGSKKNNGDIIAPKPIEKHSDKILMMQNYKNTTNQNWAGSTYIVSLSRTVDKSLSTAEDENGQKYYDNKIDLVVSRSDGSVFFKKTFYKTDFKQYIDDGVSKKGALLGVVFDRVDGQNLIFGASIGSPDKISDEFIPLVVKLSKTGTLSISKDTDLDTGSDIATDEQDDSN</sequence>
<evidence type="ECO:0000313" key="1">
    <source>
        <dbReference type="EMBL" id="EXG77826.1"/>
    </source>
</evidence>
<keyword evidence="2" id="KW-1185">Reference proteome</keyword>
<dbReference type="RefSeq" id="WP_036876109.1">
    <property type="nucleotide sequence ID" value="NZ_KK073873.1"/>
</dbReference>
<gene>
    <name evidence="1" type="ORF">XylorDRAFT_0173</name>
</gene>
<comment type="caution">
    <text evidence="1">The sequence shown here is derived from an EMBL/GenBank/DDBJ whole genome shotgun (WGS) entry which is preliminary data.</text>
</comment>
<dbReference type="Gene3D" id="2.40.128.510">
    <property type="entry name" value="Protein of unknown function DUF4738"/>
    <property type="match status" value="1"/>
</dbReference>
<proteinExistence type="predicted"/>
<evidence type="ECO:0000313" key="2">
    <source>
        <dbReference type="Proteomes" id="UP000243438"/>
    </source>
</evidence>
<organism evidence="1 2">
    <name type="scientific">Xylanibacter oryzae DSM 17970</name>
    <dbReference type="NCBI Taxonomy" id="915438"/>
    <lineage>
        <taxon>Bacteria</taxon>
        <taxon>Pseudomonadati</taxon>
        <taxon>Bacteroidota</taxon>
        <taxon>Bacteroidia</taxon>
        <taxon>Bacteroidales</taxon>
        <taxon>Prevotellaceae</taxon>
        <taxon>Xylanibacter</taxon>
    </lineage>
</organism>
<dbReference type="Pfam" id="PF15889">
    <property type="entry name" value="DUF4738"/>
    <property type="match status" value="1"/>
</dbReference>
<protein>
    <recommendedName>
        <fullName evidence="3">DUF4738 domain-containing protein</fullName>
    </recommendedName>
</protein>
<accession>A0ABP3BCU2</accession>
<dbReference type="InterPro" id="IPR031762">
    <property type="entry name" value="DUF4738"/>
</dbReference>